<organism evidence="6 7">
    <name type="scientific">Vibrio mytili</name>
    <dbReference type="NCBI Taxonomy" id="50718"/>
    <lineage>
        <taxon>Bacteria</taxon>
        <taxon>Pseudomonadati</taxon>
        <taxon>Pseudomonadota</taxon>
        <taxon>Gammaproteobacteria</taxon>
        <taxon>Vibrionales</taxon>
        <taxon>Vibrionaceae</taxon>
        <taxon>Vibrio</taxon>
    </lineage>
</organism>
<dbReference type="Pfam" id="PF25954">
    <property type="entry name" value="Beta-barrel_RND_2"/>
    <property type="match status" value="1"/>
</dbReference>
<name>A0A0C3IAG8_9VIBR</name>
<dbReference type="OrthoDB" id="5730196at2"/>
<dbReference type="EMBL" id="JXOK01000009">
    <property type="protein sequence ID" value="KIN11995.1"/>
    <property type="molecule type" value="Genomic_DNA"/>
</dbReference>
<feature type="transmembrane region" description="Helical" evidence="3">
    <location>
        <begin position="7"/>
        <end position="27"/>
    </location>
</feature>
<dbReference type="Proteomes" id="UP000031977">
    <property type="component" value="Unassembled WGS sequence"/>
</dbReference>
<comment type="similarity">
    <text evidence="1">Belongs to the membrane fusion protein (MFP) (TC 8.A.1) family.</text>
</comment>
<comment type="caution">
    <text evidence="6">The sequence shown here is derived from an EMBL/GenBank/DDBJ whole genome shotgun (WGS) entry which is preliminary data.</text>
</comment>
<keyword evidence="3" id="KW-0812">Transmembrane</keyword>
<evidence type="ECO:0000256" key="2">
    <source>
        <dbReference type="SAM" id="Coils"/>
    </source>
</evidence>
<dbReference type="PANTHER" id="PTHR30469">
    <property type="entry name" value="MULTIDRUG RESISTANCE PROTEIN MDTA"/>
    <property type="match status" value="1"/>
</dbReference>
<dbReference type="RefSeq" id="WP_041154486.1">
    <property type="nucleotide sequence ID" value="NZ_CBCRVP010000021.1"/>
</dbReference>
<dbReference type="Gene3D" id="2.40.50.100">
    <property type="match status" value="1"/>
</dbReference>
<keyword evidence="3" id="KW-0472">Membrane</keyword>
<sequence>MKLDSKWLGVILFVVLVLLFLYMAGFFTEKLPTERSANINSLDDSVVKTHELILTSEPVVREFPGVVVAEQHANIAARLTASVMEVLVNVGDKVKKGDVLARLESDDLDARVRQSEEALSSAQAQLNAARKEFTRVRTLLNRKLIPQSQFDQAESSLKTAQANFNRAQAAVSEAETTFGYSIITAPFDGLVTQKPINKGDTATPSALLFSMYNPESLEIEVNFAESVMPYVSYDKTVQVTLPSYDLSVVAKIKEVTPSADANSRSYKVKLQFDSPGKVYPGSFAKVALALTEDVVLRIPANAVYKVGQLDYVKVVQESGNVETRLIQLGDDGRVRTGLKQGDVVLLDPRDVLSL</sequence>
<accession>A0A0C3IAG8</accession>
<dbReference type="GO" id="GO:1990281">
    <property type="term" value="C:efflux pump complex"/>
    <property type="evidence" value="ECO:0007669"/>
    <property type="project" value="TreeGrafter"/>
</dbReference>
<feature type="domain" description="CzcB-like barrel-sandwich hybrid" evidence="5">
    <location>
        <begin position="72"/>
        <end position="210"/>
    </location>
</feature>
<dbReference type="SUPFAM" id="SSF111369">
    <property type="entry name" value="HlyD-like secretion proteins"/>
    <property type="match status" value="1"/>
</dbReference>
<gene>
    <name evidence="6" type="ORF">SU60_04320</name>
</gene>
<dbReference type="STRING" id="50718.SU60_04320"/>
<dbReference type="NCBIfam" id="TIGR01730">
    <property type="entry name" value="RND_mfp"/>
    <property type="match status" value="1"/>
</dbReference>
<feature type="domain" description="CusB-like beta-barrel" evidence="4">
    <location>
        <begin position="219"/>
        <end position="289"/>
    </location>
</feature>
<dbReference type="Gene3D" id="2.40.30.170">
    <property type="match status" value="1"/>
</dbReference>
<evidence type="ECO:0000259" key="5">
    <source>
        <dbReference type="Pfam" id="PF25973"/>
    </source>
</evidence>
<keyword evidence="2" id="KW-0175">Coiled coil</keyword>
<dbReference type="InterPro" id="IPR006143">
    <property type="entry name" value="RND_pump_MFP"/>
</dbReference>
<dbReference type="Gene3D" id="2.40.420.20">
    <property type="match status" value="1"/>
</dbReference>
<dbReference type="Pfam" id="PF25973">
    <property type="entry name" value="BSH_CzcB"/>
    <property type="match status" value="1"/>
</dbReference>
<dbReference type="Gene3D" id="1.10.287.470">
    <property type="entry name" value="Helix hairpin bin"/>
    <property type="match status" value="1"/>
</dbReference>
<dbReference type="InterPro" id="IPR058647">
    <property type="entry name" value="BSH_CzcB-like"/>
</dbReference>
<feature type="coiled-coil region" evidence="2">
    <location>
        <begin position="105"/>
        <end position="177"/>
    </location>
</feature>
<keyword evidence="3" id="KW-1133">Transmembrane helix</keyword>
<reference evidence="6 7" key="1">
    <citation type="submission" date="2015-01" db="EMBL/GenBank/DDBJ databases">
        <title>Draft genome of Vibrio mytili type strain CAIM 528.</title>
        <authorList>
            <person name="Gonzalez-Castillo A."/>
            <person name="Gomez-Gil B."/>
            <person name="Enciso-Ibarra J."/>
        </authorList>
    </citation>
    <scope>NUCLEOTIDE SEQUENCE [LARGE SCALE GENOMIC DNA]</scope>
    <source>
        <strain evidence="6 7">CAIM 528</strain>
    </source>
</reference>
<evidence type="ECO:0000313" key="7">
    <source>
        <dbReference type="Proteomes" id="UP000031977"/>
    </source>
</evidence>
<protein>
    <submittedName>
        <fullName evidence="6">Hemolysin D</fullName>
    </submittedName>
</protein>
<evidence type="ECO:0000256" key="3">
    <source>
        <dbReference type="SAM" id="Phobius"/>
    </source>
</evidence>
<proteinExistence type="inferred from homology"/>
<dbReference type="InterPro" id="IPR058792">
    <property type="entry name" value="Beta-barrel_RND_2"/>
</dbReference>
<evidence type="ECO:0000256" key="1">
    <source>
        <dbReference type="ARBA" id="ARBA00009477"/>
    </source>
</evidence>
<dbReference type="PANTHER" id="PTHR30469:SF15">
    <property type="entry name" value="HLYD FAMILY OF SECRETION PROTEINS"/>
    <property type="match status" value="1"/>
</dbReference>
<dbReference type="GO" id="GO:0015562">
    <property type="term" value="F:efflux transmembrane transporter activity"/>
    <property type="evidence" value="ECO:0007669"/>
    <property type="project" value="TreeGrafter"/>
</dbReference>
<keyword evidence="7" id="KW-1185">Reference proteome</keyword>
<dbReference type="AlphaFoldDB" id="A0A0C3IAG8"/>
<evidence type="ECO:0000259" key="4">
    <source>
        <dbReference type="Pfam" id="PF25954"/>
    </source>
</evidence>
<evidence type="ECO:0000313" key="6">
    <source>
        <dbReference type="EMBL" id="KIN11995.1"/>
    </source>
</evidence>